<organism evidence="3 4">
    <name type="scientific">Sulfuricurvum kujiense</name>
    <dbReference type="NCBI Taxonomy" id="148813"/>
    <lineage>
        <taxon>Bacteria</taxon>
        <taxon>Pseudomonadati</taxon>
        <taxon>Campylobacterota</taxon>
        <taxon>Epsilonproteobacteria</taxon>
        <taxon>Campylobacterales</taxon>
        <taxon>Sulfurimonadaceae</taxon>
        <taxon>Sulfuricurvum</taxon>
    </lineage>
</organism>
<dbReference type="EMBL" id="DLUI01000073">
    <property type="protein sequence ID" value="DAB38559.1"/>
    <property type="molecule type" value="Genomic_DNA"/>
</dbReference>
<keyword evidence="2" id="KW-0732">Signal</keyword>
<reference evidence="3 4" key="1">
    <citation type="journal article" date="2017" name="Front. Microbiol.">
        <title>Comparative Genomic Analysis of the Class Epsilonproteobacteria and Proposed Reclassification to Epsilonbacteraeota (phyl. nov.).</title>
        <authorList>
            <person name="Waite D.W."/>
            <person name="Vanwonterghem I."/>
            <person name="Rinke C."/>
            <person name="Parks D.H."/>
            <person name="Zhang Y."/>
            <person name="Takai K."/>
            <person name="Sievert S.M."/>
            <person name="Simon J."/>
            <person name="Campbell B.J."/>
            <person name="Hanson T.E."/>
            <person name="Woyke T."/>
            <person name="Klotz M.G."/>
            <person name="Hugenholtz P."/>
        </authorList>
    </citation>
    <scope>NUCLEOTIDE SEQUENCE [LARGE SCALE GENOMIC DNA]</scope>
    <source>
        <strain evidence="3">UBA12443</strain>
    </source>
</reference>
<evidence type="ECO:0000313" key="3">
    <source>
        <dbReference type="EMBL" id="DAB38559.1"/>
    </source>
</evidence>
<accession>A0A2D3WN09</accession>
<protein>
    <submittedName>
        <fullName evidence="3">Uncharacterized protein</fullName>
    </submittedName>
</protein>
<feature type="chain" id="PRO_5013904724" evidence="2">
    <location>
        <begin position="22"/>
        <end position="139"/>
    </location>
</feature>
<dbReference type="RefSeq" id="WP_294895742.1">
    <property type="nucleotide sequence ID" value="NZ_DLUI01000073.1"/>
</dbReference>
<feature type="region of interest" description="Disordered" evidence="1">
    <location>
        <begin position="108"/>
        <end position="139"/>
    </location>
</feature>
<evidence type="ECO:0000256" key="1">
    <source>
        <dbReference type="SAM" id="MobiDB-lite"/>
    </source>
</evidence>
<proteinExistence type="predicted"/>
<feature type="signal peptide" evidence="2">
    <location>
        <begin position="1"/>
        <end position="21"/>
    </location>
</feature>
<name>A0A2D3WN09_9BACT</name>
<evidence type="ECO:0000256" key="2">
    <source>
        <dbReference type="SAM" id="SignalP"/>
    </source>
</evidence>
<comment type="caution">
    <text evidence="3">The sequence shown here is derived from an EMBL/GenBank/DDBJ whole genome shotgun (WGS) entry which is preliminary data.</text>
</comment>
<sequence>MKRFLLSAVIAAVAFTLSAFAADVGVSVTVGQPGFYGRIDIGDYPQPRLIYREAIIIERGVPMHRPPLYLRVPPGHARNWKKHCHEYRACGERVLFVRDDWYEREYAPRYREKHGNRGHDNQDKGRGNDHGNKGHGNKY</sequence>
<evidence type="ECO:0000313" key="4">
    <source>
        <dbReference type="Proteomes" id="UP000228859"/>
    </source>
</evidence>
<dbReference type="Proteomes" id="UP000228859">
    <property type="component" value="Unassembled WGS sequence"/>
</dbReference>
<gene>
    <name evidence="3" type="ORF">CFH83_05240</name>
</gene>
<dbReference type="AlphaFoldDB" id="A0A2D3WN09"/>
<feature type="compositionally biased region" description="Basic and acidic residues" evidence="1">
    <location>
        <begin position="108"/>
        <end position="132"/>
    </location>
</feature>